<proteinExistence type="predicted"/>
<organism evidence="2 3">
    <name type="scientific">Candidatus Wirthbacteria bacterium CG2_30_54_11</name>
    <dbReference type="NCBI Taxonomy" id="1817892"/>
    <lineage>
        <taxon>Bacteria</taxon>
        <taxon>Candidatus Wirthbacteria</taxon>
    </lineage>
</organism>
<dbReference type="InterPro" id="IPR000160">
    <property type="entry name" value="GGDEF_dom"/>
</dbReference>
<gene>
    <name evidence="2" type="ORF">AUK40_03080</name>
</gene>
<comment type="caution">
    <text evidence="2">The sequence shown here is derived from an EMBL/GenBank/DDBJ whole genome shotgun (WGS) entry which is preliminary data.</text>
</comment>
<dbReference type="Pfam" id="PF00990">
    <property type="entry name" value="GGDEF"/>
    <property type="match status" value="1"/>
</dbReference>
<dbReference type="PANTHER" id="PTHR45138:SF9">
    <property type="entry name" value="DIGUANYLATE CYCLASE DGCM-RELATED"/>
    <property type="match status" value="1"/>
</dbReference>
<dbReference type="PANTHER" id="PTHR45138">
    <property type="entry name" value="REGULATORY COMPONENTS OF SENSORY TRANSDUCTION SYSTEM"/>
    <property type="match status" value="1"/>
</dbReference>
<dbReference type="Proteomes" id="UP000183245">
    <property type="component" value="Unassembled WGS sequence"/>
</dbReference>
<dbReference type="NCBIfam" id="TIGR00254">
    <property type="entry name" value="GGDEF"/>
    <property type="match status" value="1"/>
</dbReference>
<dbReference type="SUPFAM" id="SSF55073">
    <property type="entry name" value="Nucleotide cyclase"/>
    <property type="match status" value="1"/>
</dbReference>
<dbReference type="GO" id="GO:0043709">
    <property type="term" value="P:cell adhesion involved in single-species biofilm formation"/>
    <property type="evidence" value="ECO:0007669"/>
    <property type="project" value="TreeGrafter"/>
</dbReference>
<protein>
    <recommendedName>
        <fullName evidence="1">GGDEF domain-containing protein</fullName>
    </recommendedName>
</protein>
<dbReference type="AlphaFoldDB" id="A0A1J5IK22"/>
<feature type="domain" description="GGDEF" evidence="1">
    <location>
        <begin position="325"/>
        <end position="460"/>
    </location>
</feature>
<evidence type="ECO:0000259" key="1">
    <source>
        <dbReference type="PROSITE" id="PS50887"/>
    </source>
</evidence>
<reference evidence="2 3" key="1">
    <citation type="journal article" date="2016" name="Environ. Microbiol.">
        <title>Genomic resolution of a cold subsurface aquifer community provides metabolic insights for novel microbes adapted to high CO concentrations.</title>
        <authorList>
            <person name="Probst A.J."/>
            <person name="Castelle C.J."/>
            <person name="Singh A."/>
            <person name="Brown C.T."/>
            <person name="Anantharaman K."/>
            <person name="Sharon I."/>
            <person name="Hug L.A."/>
            <person name="Burstein D."/>
            <person name="Emerson J.B."/>
            <person name="Thomas B.C."/>
            <person name="Banfield J.F."/>
        </authorList>
    </citation>
    <scope>NUCLEOTIDE SEQUENCE [LARGE SCALE GENOMIC DNA]</scope>
    <source>
        <strain evidence="2">CG2_30_54_11</strain>
    </source>
</reference>
<dbReference type="GO" id="GO:1902201">
    <property type="term" value="P:negative regulation of bacterial-type flagellum-dependent cell motility"/>
    <property type="evidence" value="ECO:0007669"/>
    <property type="project" value="TreeGrafter"/>
</dbReference>
<dbReference type="EMBL" id="MNZT01000054">
    <property type="protein sequence ID" value="OIP97469.1"/>
    <property type="molecule type" value="Genomic_DNA"/>
</dbReference>
<dbReference type="PROSITE" id="PS50887">
    <property type="entry name" value="GGDEF"/>
    <property type="match status" value="1"/>
</dbReference>
<dbReference type="InterPro" id="IPR043128">
    <property type="entry name" value="Rev_trsase/Diguanyl_cyclase"/>
</dbReference>
<dbReference type="SMART" id="SM00267">
    <property type="entry name" value="GGDEF"/>
    <property type="match status" value="1"/>
</dbReference>
<accession>A0A1J5IK22</accession>
<dbReference type="Gene3D" id="3.30.70.270">
    <property type="match status" value="1"/>
</dbReference>
<name>A0A1J5IK22_9BACT</name>
<dbReference type="STRING" id="1817892.AUK40_03080"/>
<dbReference type="GO" id="GO:0052621">
    <property type="term" value="F:diguanylate cyclase activity"/>
    <property type="evidence" value="ECO:0007669"/>
    <property type="project" value="TreeGrafter"/>
</dbReference>
<dbReference type="GO" id="GO:0005886">
    <property type="term" value="C:plasma membrane"/>
    <property type="evidence" value="ECO:0007669"/>
    <property type="project" value="TreeGrafter"/>
</dbReference>
<dbReference type="InterPro" id="IPR029787">
    <property type="entry name" value="Nucleotide_cyclase"/>
</dbReference>
<evidence type="ECO:0000313" key="2">
    <source>
        <dbReference type="EMBL" id="OIP97469.1"/>
    </source>
</evidence>
<evidence type="ECO:0000313" key="3">
    <source>
        <dbReference type="Proteomes" id="UP000183245"/>
    </source>
</evidence>
<sequence>MESYLDRDGNTVQPLQELTRLAVEHGNVQEVVDRAQAIIDDLYPASGASQTSGTQLEIRIPDHHDQSDLIYAIITSQNLTESTRQYLQVVITNACQIADRVNMLELDVEQAEYVTQALSTDRETMAAIKPKTPFEVIPLVRELIKKRIAAHRVEIVMAGGYEMDRHLLHDNLKRFMADEHAQRKTLRAEIGERKLGNAVNKIQTYTLEKLITSEGNTIGLVIIEHPDTGTTSDTHVDDYTHEALRVTEVPTALDFVSQEDMIAHLSNLKGAAEKFRDSHAFSYDALTGVHNRAAGRGLIEQRIKNLFSATQSGEPEKPQETTPPRSLVHIAFDIDFFSMYNNRFDHDVGDKILEAIGSLIRQLSRDKGSGEIDVTIARVGGEEFELLINGPMGDAMKYISRINEYLARPDLRASLESGDPFEPAIKAARELADAQMERHPTGEKLPSLEGWKHSFSIGVTEITEADLSDSKTNNDDIEITTPQGTKYLNMQAVRKTSDEAAHTAKSGELSNGRDQTVIDLKSNFSPSMIYSTLCRSRTGSNGASLYKITPEADEAGYSLEPDKTYAQPLIKWDQAKNHDAQEFQTKLKSSNIDAGPRSQKYLTDVESEADFSLQDVLIFEPYQIDPPLLYQVIIDSKNETLTLRPLEWVDPYAAKPGTSEAFRASRKVETDPASALAALLASYQPGDIAEALRNHPNNTVILSALKQLIE</sequence>
<dbReference type="InterPro" id="IPR050469">
    <property type="entry name" value="Diguanylate_Cyclase"/>
</dbReference>